<keyword evidence="3" id="KW-1185">Reference proteome</keyword>
<protein>
    <submittedName>
        <fullName evidence="2">WD repeat-containing protein 62</fullName>
    </submittedName>
</protein>
<evidence type="ECO:0000313" key="3">
    <source>
        <dbReference type="Proteomes" id="UP000031036"/>
    </source>
</evidence>
<dbReference type="Pfam" id="PF00400">
    <property type="entry name" value="WD40"/>
    <property type="match status" value="4"/>
</dbReference>
<dbReference type="SUPFAM" id="SSF50998">
    <property type="entry name" value="Quinoprotein alcohol dehydrogenase-like"/>
    <property type="match status" value="1"/>
</dbReference>
<dbReference type="OMA" id="RSICEDH"/>
<gene>
    <name evidence="2" type="primary">Wdr62</name>
    <name evidence="2" type="ORF">Tcan_16810</name>
</gene>
<organism evidence="2 3">
    <name type="scientific">Toxocara canis</name>
    <name type="common">Canine roundworm</name>
    <dbReference type="NCBI Taxonomy" id="6265"/>
    <lineage>
        <taxon>Eukaryota</taxon>
        <taxon>Metazoa</taxon>
        <taxon>Ecdysozoa</taxon>
        <taxon>Nematoda</taxon>
        <taxon>Chromadorea</taxon>
        <taxon>Rhabditida</taxon>
        <taxon>Spirurina</taxon>
        <taxon>Ascaridomorpha</taxon>
        <taxon>Ascaridoidea</taxon>
        <taxon>Toxocaridae</taxon>
        <taxon>Toxocara</taxon>
    </lineage>
</organism>
<keyword evidence="1" id="KW-0853">WD repeat</keyword>
<dbReference type="PANTHER" id="PTHR45589:SF1">
    <property type="entry name" value="WD REPEAT DOMAIN 62, ISOFORM G"/>
    <property type="match status" value="1"/>
</dbReference>
<dbReference type="AlphaFoldDB" id="A0A0B2VS18"/>
<name>A0A0B2VS18_TOXCA</name>
<feature type="non-terminal residue" evidence="2">
    <location>
        <position position="1"/>
    </location>
</feature>
<dbReference type="Proteomes" id="UP000031036">
    <property type="component" value="Unassembled WGS sequence"/>
</dbReference>
<evidence type="ECO:0000256" key="1">
    <source>
        <dbReference type="PROSITE-ProRule" id="PRU00221"/>
    </source>
</evidence>
<comment type="caution">
    <text evidence="2">The sequence shown here is derived from an EMBL/GenBank/DDBJ whole genome shotgun (WGS) entry which is preliminary data.</text>
</comment>
<dbReference type="STRING" id="6265.A0A0B2VS18"/>
<dbReference type="GO" id="GO:0072686">
    <property type="term" value="C:mitotic spindle"/>
    <property type="evidence" value="ECO:0007669"/>
    <property type="project" value="TreeGrafter"/>
</dbReference>
<dbReference type="InterPro" id="IPR015943">
    <property type="entry name" value="WD40/YVTN_repeat-like_dom_sf"/>
</dbReference>
<dbReference type="GO" id="GO:0007099">
    <property type="term" value="P:centriole replication"/>
    <property type="evidence" value="ECO:0007669"/>
    <property type="project" value="TreeGrafter"/>
</dbReference>
<evidence type="ECO:0000313" key="2">
    <source>
        <dbReference type="EMBL" id="KHN84109.1"/>
    </source>
</evidence>
<dbReference type="InterPro" id="IPR011047">
    <property type="entry name" value="Quinoprotein_ADH-like_sf"/>
</dbReference>
<dbReference type="Gene3D" id="2.130.10.10">
    <property type="entry name" value="YVTN repeat-like/Quinoprotein amine dehydrogenase"/>
    <property type="match status" value="2"/>
</dbReference>
<reference evidence="2 3" key="1">
    <citation type="submission" date="2014-11" db="EMBL/GenBank/DDBJ databases">
        <title>Genetic blueprint of the zoonotic pathogen Toxocara canis.</title>
        <authorList>
            <person name="Zhu X.-Q."/>
            <person name="Korhonen P.K."/>
            <person name="Cai H."/>
            <person name="Young N.D."/>
            <person name="Nejsum P."/>
            <person name="von Samson-Himmelstjerna G."/>
            <person name="Boag P.R."/>
            <person name="Tan P."/>
            <person name="Li Q."/>
            <person name="Min J."/>
            <person name="Yang Y."/>
            <person name="Wang X."/>
            <person name="Fang X."/>
            <person name="Hall R.S."/>
            <person name="Hofmann A."/>
            <person name="Sternberg P.W."/>
            <person name="Jex A.R."/>
            <person name="Gasser R.B."/>
        </authorList>
    </citation>
    <scope>NUCLEOTIDE SEQUENCE [LARGE SCALE GENOMIC DNA]</scope>
    <source>
        <strain evidence="2">PN_DK_2014</strain>
    </source>
</reference>
<proteinExistence type="predicted"/>
<feature type="repeat" description="WD" evidence="1">
    <location>
        <begin position="441"/>
        <end position="465"/>
    </location>
</feature>
<dbReference type="OrthoDB" id="6154712at2759"/>
<dbReference type="SMART" id="SM00320">
    <property type="entry name" value="WD40"/>
    <property type="match status" value="8"/>
</dbReference>
<dbReference type="InterPro" id="IPR052779">
    <property type="entry name" value="WDR62"/>
</dbReference>
<dbReference type="PANTHER" id="PTHR45589">
    <property type="entry name" value="WD REPEAT DOMAIN 62, ISOFORM G"/>
    <property type="match status" value="1"/>
</dbReference>
<dbReference type="EMBL" id="JPKZ01001068">
    <property type="protein sequence ID" value="KHN84109.1"/>
    <property type="molecule type" value="Genomic_DNA"/>
</dbReference>
<accession>A0A0B2VS18</accession>
<dbReference type="InterPro" id="IPR001680">
    <property type="entry name" value="WD40_rpt"/>
</dbReference>
<dbReference type="PROSITE" id="PS50082">
    <property type="entry name" value="WD_REPEATS_2"/>
    <property type="match status" value="1"/>
</dbReference>
<sequence length="639" mass="70697">AKLERVIGCTAASRCSISVDENKGIIAYPAGSTVVIHNPRNNAQAHLIGTTKNTITCLSFSSCGKYVATGECGHEPRIRVWELYDASGQFAFSQVADIKYHQLGIVCVRFTAGGTQVMSVGNQHDKAIAIHDWRKQQTIAENRLTCRVNSMDENEQGTYVTVGVRHVKFWHVTGKVDSSRSLPLQGRSAILADHRNNTFVDVCCAPNNKTFSITETKMLVEFNDKKLVNTYDLNGETPYSMALGIGELFIGFNNGTVRCFDVESVTHKRTYCKPHYLLCDVAKGTSGDALLPTSHPANARYPDVRALCYNKKSGVMTAVYSDRSIYSWQQLAEGGAITKLSSQLFHVGAIFALEIYPSAYSFLPAGTFITCGADETVRIWNVDQRTKRFDQECTSPLPQTNVYSEELKKAIYLTDANSSLIEMPDKVLAPSSMDLTTGAKSLRISPDGQHLACGGRDGNLRIYDLTLPDTPMIAIYEAHEAEIMCLEYSDPQRSERYLLASGSRDRLVHLFDPRNGYLPLASVDDHTSTVNSIVFTSYADEFFLISCASDKVVVLRRMVESKPTEVRFERTNQVTSQFGLNNMVMSADGILAACQDRQLRTYSLQGKLVKQVRGATTDDGQLTKVRLIVCFFVAIGAKI</sequence>